<organism evidence="1 2">
    <name type="scientific">Bacteroides xylanisolvens</name>
    <dbReference type="NCBI Taxonomy" id="371601"/>
    <lineage>
        <taxon>Bacteria</taxon>
        <taxon>Pseudomonadati</taxon>
        <taxon>Bacteroidota</taxon>
        <taxon>Bacteroidia</taxon>
        <taxon>Bacteroidales</taxon>
        <taxon>Bacteroidaceae</taxon>
        <taxon>Bacteroides</taxon>
    </lineage>
</organism>
<evidence type="ECO:0000313" key="1">
    <source>
        <dbReference type="EMBL" id="HJG12349.1"/>
    </source>
</evidence>
<accession>A0A921I8P6</accession>
<protein>
    <submittedName>
        <fullName evidence="1">Uncharacterized protein</fullName>
    </submittedName>
</protein>
<name>A0A921I8P6_9BACE</name>
<evidence type="ECO:0000313" key="2">
    <source>
        <dbReference type="Proteomes" id="UP000747074"/>
    </source>
</evidence>
<sequence length="192" mass="22069">MKATMQKPFYHAFTTFTDILQIGKRLRDAVLFYLPLSSTFALKKKTAPSNLPYPLIVEDYKHHLRSFPDSYLSFQSFCELYNVRVESVRQWMRRRGIDLSVLYYEVLLKRSTSAPAFEIPQTFYGRRKTSRPPAEQEPAAVQVVSSPEVLKGVSITFPDGVTVNIRQAHATALTKFIESYNKLSTQSYVQSE</sequence>
<proteinExistence type="predicted"/>
<reference evidence="1" key="1">
    <citation type="journal article" date="2021" name="PeerJ">
        <title>Extensive microbial diversity within the chicken gut microbiome revealed by metagenomics and culture.</title>
        <authorList>
            <person name="Gilroy R."/>
            <person name="Ravi A."/>
            <person name="Getino M."/>
            <person name="Pursley I."/>
            <person name="Horton D.L."/>
            <person name="Alikhan N.F."/>
            <person name="Baker D."/>
            <person name="Gharbi K."/>
            <person name="Hall N."/>
            <person name="Watson M."/>
            <person name="Adriaenssens E.M."/>
            <person name="Foster-Nyarko E."/>
            <person name="Jarju S."/>
            <person name="Secka A."/>
            <person name="Antonio M."/>
            <person name="Oren A."/>
            <person name="Chaudhuri R.R."/>
            <person name="La Ragione R."/>
            <person name="Hildebrand F."/>
            <person name="Pallen M.J."/>
        </authorList>
    </citation>
    <scope>NUCLEOTIDE SEQUENCE</scope>
    <source>
        <strain evidence="1">CHK154-13316</strain>
    </source>
</reference>
<reference evidence="1" key="2">
    <citation type="submission" date="2021-09" db="EMBL/GenBank/DDBJ databases">
        <authorList>
            <person name="Gilroy R."/>
        </authorList>
    </citation>
    <scope>NUCLEOTIDE SEQUENCE</scope>
    <source>
        <strain evidence="1">CHK154-13316</strain>
    </source>
</reference>
<gene>
    <name evidence="1" type="ORF">K8V07_10515</name>
</gene>
<comment type="caution">
    <text evidence="1">The sequence shown here is derived from an EMBL/GenBank/DDBJ whole genome shotgun (WGS) entry which is preliminary data.</text>
</comment>
<dbReference type="EMBL" id="DYVL01000125">
    <property type="protein sequence ID" value="HJG12349.1"/>
    <property type="molecule type" value="Genomic_DNA"/>
</dbReference>
<dbReference type="Proteomes" id="UP000747074">
    <property type="component" value="Unassembled WGS sequence"/>
</dbReference>
<dbReference type="AlphaFoldDB" id="A0A921I8P6"/>